<gene>
    <name evidence="5" type="ORF">ATK30_4776</name>
</gene>
<dbReference type="InterPro" id="IPR050922">
    <property type="entry name" value="LytR/CpsA/Psr_CW_biosynth"/>
</dbReference>
<proteinExistence type="inferred from homology"/>
<keyword evidence="6" id="KW-1185">Reference proteome</keyword>
<comment type="similarity">
    <text evidence="1">Belongs to the LytR/CpsA/Psr (LCP) family.</text>
</comment>
<dbReference type="NCBIfam" id="TIGR00350">
    <property type="entry name" value="lytR_cpsA_psr"/>
    <property type="match status" value="1"/>
</dbReference>
<dbReference type="EMBL" id="PJMY01000003">
    <property type="protein sequence ID" value="PKV93917.1"/>
    <property type="molecule type" value="Genomic_DNA"/>
</dbReference>
<feature type="transmembrane region" description="Helical" evidence="3">
    <location>
        <begin position="35"/>
        <end position="55"/>
    </location>
</feature>
<reference evidence="5 6" key="1">
    <citation type="submission" date="2017-12" db="EMBL/GenBank/DDBJ databases">
        <title>Sequencing the genomes of 1000 Actinobacteria strains.</title>
        <authorList>
            <person name="Klenk H.-P."/>
        </authorList>
    </citation>
    <scope>NUCLEOTIDE SEQUENCE [LARGE SCALE GENOMIC DNA]</scope>
    <source>
        <strain evidence="5 6">DSM 45165</strain>
    </source>
</reference>
<evidence type="ECO:0000256" key="1">
    <source>
        <dbReference type="ARBA" id="ARBA00006068"/>
    </source>
</evidence>
<evidence type="ECO:0000256" key="2">
    <source>
        <dbReference type="SAM" id="MobiDB-lite"/>
    </source>
</evidence>
<feature type="compositionally biased region" description="Low complexity" evidence="2">
    <location>
        <begin position="401"/>
        <end position="427"/>
    </location>
</feature>
<evidence type="ECO:0000259" key="4">
    <source>
        <dbReference type="Pfam" id="PF03816"/>
    </source>
</evidence>
<dbReference type="PANTHER" id="PTHR33392">
    <property type="entry name" value="POLYISOPRENYL-TEICHOIC ACID--PEPTIDOGLYCAN TEICHOIC ACID TRANSFERASE TAGU"/>
    <property type="match status" value="1"/>
</dbReference>
<dbReference type="Proteomes" id="UP000233750">
    <property type="component" value="Unassembled WGS sequence"/>
</dbReference>
<feature type="compositionally biased region" description="Low complexity" evidence="2">
    <location>
        <begin position="384"/>
        <end position="393"/>
    </location>
</feature>
<comment type="caution">
    <text evidence="5">The sequence shown here is derived from an EMBL/GenBank/DDBJ whole genome shotgun (WGS) entry which is preliminary data.</text>
</comment>
<keyword evidence="3" id="KW-0812">Transmembrane</keyword>
<dbReference type="RefSeq" id="WP_101437466.1">
    <property type="nucleotide sequence ID" value="NZ_PJMY01000003.1"/>
</dbReference>
<name>A0A2N3WJ68_9PSEU</name>
<dbReference type="InterPro" id="IPR004474">
    <property type="entry name" value="LytR_CpsA_psr"/>
</dbReference>
<keyword evidence="3" id="KW-1133">Transmembrane helix</keyword>
<organism evidence="5 6">
    <name type="scientific">Amycolatopsis echigonensis</name>
    <dbReference type="NCBI Taxonomy" id="2576905"/>
    <lineage>
        <taxon>Bacteria</taxon>
        <taxon>Bacillati</taxon>
        <taxon>Actinomycetota</taxon>
        <taxon>Actinomycetes</taxon>
        <taxon>Pseudonocardiales</taxon>
        <taxon>Pseudonocardiaceae</taxon>
        <taxon>Amycolatopsis</taxon>
    </lineage>
</organism>
<evidence type="ECO:0000313" key="6">
    <source>
        <dbReference type="Proteomes" id="UP000233750"/>
    </source>
</evidence>
<evidence type="ECO:0000256" key="3">
    <source>
        <dbReference type="SAM" id="Phobius"/>
    </source>
</evidence>
<accession>A0A2N3WJ68</accession>
<dbReference type="Gene3D" id="3.40.630.190">
    <property type="entry name" value="LCP protein"/>
    <property type="match status" value="1"/>
</dbReference>
<dbReference type="AlphaFoldDB" id="A0A2N3WJ68"/>
<dbReference type="PANTHER" id="PTHR33392:SF6">
    <property type="entry name" value="POLYISOPRENYL-TEICHOIC ACID--PEPTIDOGLYCAN TEICHOIC ACID TRANSFERASE TAGU"/>
    <property type="match status" value="1"/>
</dbReference>
<dbReference type="OrthoDB" id="9782542at2"/>
<evidence type="ECO:0000313" key="5">
    <source>
        <dbReference type="EMBL" id="PKV93917.1"/>
    </source>
</evidence>
<sequence>MTDPHDRRVAASRGAAARGVAARAAARRRRLTGRVALALAAALTLALTGYGWAAYNGVVSGLQVSDVLDGQSTSSGGDTNILIMGLDSRLDENGNPLPKDIYNSLHAGDQQDGGYNANVLMLLHVPGDGSKATSISIPRDDYVPLAGCPDNVCKGKIKQAYGLAFDEKAKQLISQNVTDKSQREQQARDAGRRAEIDTVRRFLGDVPIDHFVEVTLVAFFEIAQVVQPITVCLNEDTQDSYSGANFHAGQQEISAEQAVEFVRQRRDNVHPALNFTDLDRERRQQAFIASLAYQLKQGGAFTNPAKLQGIMDVAKQNTAVDSSLDLLALAKQASSLTGGNVSFVTLPVDHFGKSPSGEDVNFVNTAQIQSLVAQLLSGAPMPSPAAYATPTTEPTHKHRSSSSSSSSTSSDPSTTSAAPAAQQAPPSVLSGGGIPCVK</sequence>
<protein>
    <submittedName>
        <fullName evidence="5">LytR family transcriptional attenuator</fullName>
    </submittedName>
</protein>
<feature type="domain" description="Cell envelope-related transcriptional attenuator" evidence="4">
    <location>
        <begin position="117"/>
        <end position="296"/>
    </location>
</feature>
<feature type="region of interest" description="Disordered" evidence="2">
    <location>
        <begin position="383"/>
        <end position="438"/>
    </location>
</feature>
<dbReference type="Pfam" id="PF03816">
    <property type="entry name" value="LytR_cpsA_psr"/>
    <property type="match status" value="1"/>
</dbReference>
<keyword evidence="3" id="KW-0472">Membrane</keyword>